<keyword evidence="11" id="KW-1185">Reference proteome</keyword>
<dbReference type="InterPro" id="IPR013088">
    <property type="entry name" value="Znf_NHR/GATA"/>
</dbReference>
<comment type="caution">
    <text evidence="10">The sequence shown here is derived from an EMBL/GenBank/DDBJ whole genome shotgun (WGS) entry which is preliminary data.</text>
</comment>
<evidence type="ECO:0000313" key="11">
    <source>
        <dbReference type="Proteomes" id="UP001177023"/>
    </source>
</evidence>
<dbReference type="PANTHER" id="PTHR47630">
    <property type="entry name" value="NUCLEAR HORMONE RECEPTOR FAMILY-RELATED-RELATED"/>
    <property type="match status" value="1"/>
</dbReference>
<evidence type="ECO:0000259" key="9">
    <source>
        <dbReference type="PROSITE" id="PS51030"/>
    </source>
</evidence>
<dbReference type="GO" id="GO:0003700">
    <property type="term" value="F:DNA-binding transcription factor activity"/>
    <property type="evidence" value="ECO:0007669"/>
    <property type="project" value="InterPro"/>
</dbReference>
<dbReference type="InterPro" id="IPR035500">
    <property type="entry name" value="NHR-like_dom_sf"/>
</dbReference>
<keyword evidence="5" id="KW-0238">DNA-binding</keyword>
<keyword evidence="8" id="KW-0539">Nucleus</keyword>
<name>A0AA36D338_9BILA</name>
<gene>
    <name evidence="10" type="ORF">MSPICULIGERA_LOCUS18383</name>
</gene>
<evidence type="ECO:0000256" key="7">
    <source>
        <dbReference type="ARBA" id="ARBA00023170"/>
    </source>
</evidence>
<evidence type="ECO:0000256" key="1">
    <source>
        <dbReference type="ARBA" id="ARBA00022723"/>
    </source>
</evidence>
<dbReference type="InterPro" id="IPR000536">
    <property type="entry name" value="Nucl_hrmn_rcpt_lig-bd"/>
</dbReference>
<dbReference type="InterPro" id="IPR001628">
    <property type="entry name" value="Znf_hrmn_rcpt"/>
</dbReference>
<dbReference type="EMBL" id="CATQJA010002659">
    <property type="protein sequence ID" value="CAJ0580183.1"/>
    <property type="molecule type" value="Genomic_DNA"/>
</dbReference>
<dbReference type="SMART" id="SM00399">
    <property type="entry name" value="ZnF_C4"/>
    <property type="match status" value="1"/>
</dbReference>
<dbReference type="Gene3D" id="1.10.565.10">
    <property type="entry name" value="Retinoid X Receptor"/>
    <property type="match status" value="2"/>
</dbReference>
<reference evidence="10" key="1">
    <citation type="submission" date="2023-06" db="EMBL/GenBank/DDBJ databases">
        <authorList>
            <person name="Delattre M."/>
        </authorList>
    </citation>
    <scope>NUCLEOTIDE SEQUENCE</scope>
    <source>
        <strain evidence="10">AF72</strain>
    </source>
</reference>
<feature type="domain" description="Nuclear receptor" evidence="9">
    <location>
        <begin position="12"/>
        <end position="67"/>
    </location>
</feature>
<keyword evidence="4" id="KW-0805">Transcription regulation</keyword>
<dbReference type="GO" id="GO:0008270">
    <property type="term" value="F:zinc ion binding"/>
    <property type="evidence" value="ECO:0007669"/>
    <property type="project" value="UniProtKB-KW"/>
</dbReference>
<dbReference type="Gene3D" id="3.30.50.10">
    <property type="entry name" value="Erythroid Transcription Factor GATA-1, subunit A"/>
    <property type="match status" value="1"/>
</dbReference>
<dbReference type="InterPro" id="IPR052499">
    <property type="entry name" value="C.elegans_NHRs"/>
</dbReference>
<evidence type="ECO:0000256" key="5">
    <source>
        <dbReference type="ARBA" id="ARBA00023125"/>
    </source>
</evidence>
<dbReference type="Proteomes" id="UP001177023">
    <property type="component" value="Unassembled WGS sequence"/>
</dbReference>
<evidence type="ECO:0000256" key="6">
    <source>
        <dbReference type="ARBA" id="ARBA00023163"/>
    </source>
</evidence>
<evidence type="ECO:0000256" key="4">
    <source>
        <dbReference type="ARBA" id="ARBA00023015"/>
    </source>
</evidence>
<evidence type="ECO:0000313" key="10">
    <source>
        <dbReference type="EMBL" id="CAJ0580183.1"/>
    </source>
</evidence>
<sequence>MQKTNASEGIPGEKCRVCGKQPARLCYGSVACGPCKTFFLRVATRKATYACTLGGNCVYQAGRRDGCNRRALEGTEELLFPKSPILPSLTEGSFCIYACGILVPIQQFYHTFKNGYSGLLQGLGLGLNPNDCVEGGIPDFLKATGRELHEKIFPLLRRVRFTFEEFLIWKMVVIFTPGPIGLTDDSRNTIRVARQKYLWMLSKLLRQNQTENEAIQKMQALMHVHRWFEKYAHQSCLFGAKCFVMGGVQAGIHGRETPEIWELEPKDRNMFIMHVSGLVIAIQQSYSTFRSGTEGLLVGMGLHFDPSEWEVEEGIPAFLKKTSIQLHTDIFPTLRAARFTHEEFLIWKMMAIFSPAPIGLTESGSNVIRRARNKYQSMLVQLIRQNCTEGEAITKMYALMKVHRWFERNANQAAMLATKTFVMGGYEVGIAGKLVGDVAFARA</sequence>
<dbReference type="GO" id="GO:0043565">
    <property type="term" value="F:sequence-specific DNA binding"/>
    <property type="evidence" value="ECO:0007669"/>
    <property type="project" value="InterPro"/>
</dbReference>
<keyword evidence="1" id="KW-0479">Metal-binding</keyword>
<evidence type="ECO:0000256" key="8">
    <source>
        <dbReference type="ARBA" id="ARBA00023242"/>
    </source>
</evidence>
<dbReference type="AlphaFoldDB" id="A0AA36D338"/>
<feature type="non-terminal residue" evidence="10">
    <location>
        <position position="443"/>
    </location>
</feature>
<protein>
    <recommendedName>
        <fullName evidence="9">Nuclear receptor domain-containing protein</fullName>
    </recommendedName>
</protein>
<evidence type="ECO:0000256" key="2">
    <source>
        <dbReference type="ARBA" id="ARBA00022771"/>
    </source>
</evidence>
<dbReference type="SMART" id="SM00430">
    <property type="entry name" value="HOLI"/>
    <property type="match status" value="1"/>
</dbReference>
<organism evidence="10 11">
    <name type="scientific">Mesorhabditis spiculigera</name>
    <dbReference type="NCBI Taxonomy" id="96644"/>
    <lineage>
        <taxon>Eukaryota</taxon>
        <taxon>Metazoa</taxon>
        <taxon>Ecdysozoa</taxon>
        <taxon>Nematoda</taxon>
        <taxon>Chromadorea</taxon>
        <taxon>Rhabditida</taxon>
        <taxon>Rhabditina</taxon>
        <taxon>Rhabditomorpha</taxon>
        <taxon>Rhabditoidea</taxon>
        <taxon>Rhabditidae</taxon>
        <taxon>Mesorhabditinae</taxon>
        <taxon>Mesorhabditis</taxon>
    </lineage>
</organism>
<dbReference type="PROSITE" id="PS51030">
    <property type="entry name" value="NUCLEAR_REC_DBD_2"/>
    <property type="match status" value="1"/>
</dbReference>
<keyword evidence="2" id="KW-0863">Zinc-finger</keyword>
<accession>A0AA36D338</accession>
<proteinExistence type="predicted"/>
<evidence type="ECO:0000256" key="3">
    <source>
        <dbReference type="ARBA" id="ARBA00022833"/>
    </source>
</evidence>
<keyword evidence="3" id="KW-0862">Zinc</keyword>
<keyword evidence="6" id="KW-0804">Transcription</keyword>
<dbReference type="SUPFAM" id="SSF48508">
    <property type="entry name" value="Nuclear receptor ligand-binding domain"/>
    <property type="match status" value="2"/>
</dbReference>
<dbReference type="SUPFAM" id="SSF57716">
    <property type="entry name" value="Glucocorticoid receptor-like (DNA-binding domain)"/>
    <property type="match status" value="1"/>
</dbReference>
<keyword evidence="7" id="KW-0675">Receptor</keyword>
<dbReference type="Pfam" id="PF00105">
    <property type="entry name" value="zf-C4"/>
    <property type="match status" value="1"/>
</dbReference>